<organism evidence="2 3">
    <name type="scientific">Bradyrhizobium yuanmingense</name>
    <dbReference type="NCBI Taxonomy" id="108015"/>
    <lineage>
        <taxon>Bacteria</taxon>
        <taxon>Pseudomonadati</taxon>
        <taxon>Pseudomonadota</taxon>
        <taxon>Alphaproteobacteria</taxon>
        <taxon>Hyphomicrobiales</taxon>
        <taxon>Nitrobacteraceae</taxon>
        <taxon>Bradyrhizobium</taxon>
    </lineage>
</organism>
<evidence type="ECO:0000256" key="1">
    <source>
        <dbReference type="SAM" id="Phobius"/>
    </source>
</evidence>
<sequence length="102" mass="10799">MIAERIEMAAIDPLIAGAVFIATAATDAVYVMFTSAVIARKRIPAANWSAVWYLLSSYAVISYTENVFYVAFAAIGSWAGAYASLTFLHRPPGGPPVGAAPE</sequence>
<keyword evidence="1" id="KW-1133">Transmembrane helix</keyword>
<keyword evidence="3" id="KW-1185">Reference proteome</keyword>
<feature type="transmembrane region" description="Helical" evidence="1">
    <location>
        <begin position="67"/>
        <end position="88"/>
    </location>
</feature>
<accession>A0ABV4G957</accession>
<keyword evidence="1" id="KW-0472">Membrane</keyword>
<evidence type="ECO:0000313" key="2">
    <source>
        <dbReference type="EMBL" id="MEY9468445.1"/>
    </source>
</evidence>
<dbReference type="EMBL" id="JBGBZN010000002">
    <property type="protein sequence ID" value="MEY9468445.1"/>
    <property type="molecule type" value="Genomic_DNA"/>
</dbReference>
<proteinExistence type="predicted"/>
<feature type="transmembrane region" description="Helical" evidence="1">
    <location>
        <begin position="14"/>
        <end position="33"/>
    </location>
</feature>
<dbReference type="Proteomes" id="UP001565474">
    <property type="component" value="Unassembled WGS sequence"/>
</dbReference>
<reference evidence="2 3" key="1">
    <citation type="submission" date="2024-07" db="EMBL/GenBank/DDBJ databases">
        <title>Genomic Encyclopedia of Type Strains, Phase V (KMG-V): Genome sequencing to study the core and pangenomes of soil and plant-associated prokaryotes.</title>
        <authorList>
            <person name="Whitman W."/>
        </authorList>
    </citation>
    <scope>NUCLEOTIDE SEQUENCE [LARGE SCALE GENOMIC DNA]</scope>
    <source>
        <strain evidence="2 3">USDA 222</strain>
    </source>
</reference>
<evidence type="ECO:0000313" key="3">
    <source>
        <dbReference type="Proteomes" id="UP001565474"/>
    </source>
</evidence>
<keyword evidence="1" id="KW-0812">Transmembrane</keyword>
<comment type="caution">
    <text evidence="2">The sequence shown here is derived from an EMBL/GenBank/DDBJ whole genome shotgun (WGS) entry which is preliminary data.</text>
</comment>
<name>A0ABV4G957_9BRAD</name>
<gene>
    <name evidence="2" type="ORF">ABH992_000844</name>
</gene>
<protein>
    <submittedName>
        <fullName evidence="2">Uncharacterized protein</fullName>
    </submittedName>
</protein>